<dbReference type="Proteomes" id="UP000291101">
    <property type="component" value="Unassembled WGS sequence"/>
</dbReference>
<feature type="chain" id="PRO_5020744860" evidence="1">
    <location>
        <begin position="27"/>
        <end position="222"/>
    </location>
</feature>
<evidence type="ECO:0000259" key="2">
    <source>
        <dbReference type="Pfam" id="PF16640"/>
    </source>
</evidence>
<dbReference type="Gene3D" id="2.60.40.10">
    <property type="entry name" value="Immunoglobulins"/>
    <property type="match status" value="1"/>
</dbReference>
<dbReference type="OrthoDB" id="3785594at2"/>
<feature type="domain" description="Bacterial Ig-like" evidence="2">
    <location>
        <begin position="37"/>
        <end position="120"/>
    </location>
</feature>
<comment type="caution">
    <text evidence="3">The sequence shown here is derived from an EMBL/GenBank/DDBJ whole genome shotgun (WGS) entry which is preliminary data.</text>
</comment>
<organism evidence="3 4">
    <name type="scientific">Nocardioides zhouii</name>
    <dbReference type="NCBI Taxonomy" id="1168729"/>
    <lineage>
        <taxon>Bacteria</taxon>
        <taxon>Bacillati</taxon>
        <taxon>Actinomycetota</taxon>
        <taxon>Actinomycetes</taxon>
        <taxon>Propionibacteriales</taxon>
        <taxon>Nocardioidaceae</taxon>
        <taxon>Nocardioides</taxon>
    </lineage>
</organism>
<dbReference type="EMBL" id="SDWV01000001">
    <property type="protein sequence ID" value="RYC14665.1"/>
    <property type="molecule type" value="Genomic_DNA"/>
</dbReference>
<keyword evidence="1" id="KW-0732">Signal</keyword>
<dbReference type="InterPro" id="IPR013783">
    <property type="entry name" value="Ig-like_fold"/>
</dbReference>
<sequence length="222" mass="22918">MVGSRAAGTVALLVLAGAASAVPAYGAPTSTTTLVLSTVQSAYGQTVTASAHVDTPGGPAEGDVTFTIDGSVIKANLRADGSASAVLPRALVGEHPVSATFAPQFPDRQASSASPTVTWVVSQVRTRLQVRVTGRGARIPTSVVVTAAGEYGTRPTGPVTVTVRHLGTGTITPRERTLDTTGAALARFGILRTGTYRLRVTYAGDGQHLAERHSEKFAVRQR</sequence>
<evidence type="ECO:0000256" key="1">
    <source>
        <dbReference type="SAM" id="SignalP"/>
    </source>
</evidence>
<evidence type="ECO:0000313" key="4">
    <source>
        <dbReference type="Proteomes" id="UP000291101"/>
    </source>
</evidence>
<dbReference type="InterPro" id="IPR032109">
    <property type="entry name" value="Big_3_5"/>
</dbReference>
<dbReference type="Pfam" id="PF16640">
    <property type="entry name" value="Big_3_5"/>
    <property type="match status" value="1"/>
</dbReference>
<evidence type="ECO:0000313" key="3">
    <source>
        <dbReference type="EMBL" id="RYC14665.1"/>
    </source>
</evidence>
<dbReference type="RefSeq" id="WP_129423671.1">
    <property type="nucleotide sequence ID" value="NZ_SDWV01000001.1"/>
</dbReference>
<protein>
    <submittedName>
        <fullName evidence="3">Ig-like domain repeat protein</fullName>
    </submittedName>
</protein>
<dbReference type="AlphaFoldDB" id="A0A4Q2T6Z1"/>
<keyword evidence="4" id="KW-1185">Reference proteome</keyword>
<gene>
    <name evidence="3" type="ORF">EUA94_00655</name>
</gene>
<proteinExistence type="predicted"/>
<dbReference type="GO" id="GO:0005975">
    <property type="term" value="P:carbohydrate metabolic process"/>
    <property type="evidence" value="ECO:0007669"/>
    <property type="project" value="UniProtKB-ARBA"/>
</dbReference>
<accession>A0A4Q2T6Z1</accession>
<feature type="signal peptide" evidence="1">
    <location>
        <begin position="1"/>
        <end position="26"/>
    </location>
</feature>
<name>A0A4Q2T6Z1_9ACTN</name>
<reference evidence="3 4" key="1">
    <citation type="submission" date="2019-01" db="EMBL/GenBank/DDBJ databases">
        <title>Novel species of Nocardioides.</title>
        <authorList>
            <person name="Liu Q."/>
            <person name="X Y.-H."/>
        </authorList>
    </citation>
    <scope>NUCLEOTIDE SEQUENCE [LARGE SCALE GENOMIC DNA]</scope>
    <source>
        <strain evidence="3 4">HLT2-9</strain>
    </source>
</reference>